<sequence length="125" mass="13597">MDPFSAHLDKGILWLRWRRGVEITHPHAVAAARALAEFHGPATLPLLVHMHGITGITPEARVGMAAYRGFSRVALVGEDAVDEVMSGFSHRSPTDTRFFTSEAEAVAWLLNGSSVRQGLTPAPRD</sequence>
<dbReference type="RefSeq" id="WP_133082837.1">
    <property type="nucleotide sequence ID" value="NZ_CP024915.1"/>
</dbReference>
<dbReference type="AlphaFoldDB" id="A0A2L0UFP1"/>
<dbReference type="EMBL" id="CP024915">
    <property type="protein sequence ID" value="AUZ88042.1"/>
    <property type="molecule type" value="Genomic_DNA"/>
</dbReference>
<evidence type="ECO:0000313" key="2">
    <source>
        <dbReference type="EMBL" id="AUZ88042.1"/>
    </source>
</evidence>
<dbReference type="Gene3D" id="3.40.1680.10">
    <property type="entry name" value="yp_829618.1 domain like"/>
    <property type="match status" value="1"/>
</dbReference>
<name>A0A2L0UFP1_9MICC</name>
<gene>
    <name evidence="2" type="ORF">CVO76_10690</name>
</gene>
<dbReference type="InterPro" id="IPR056695">
    <property type="entry name" value="DUF7793"/>
</dbReference>
<dbReference type="SUPFAM" id="SSF52091">
    <property type="entry name" value="SpoIIaa-like"/>
    <property type="match status" value="1"/>
</dbReference>
<accession>A0A2L0UFP1</accession>
<proteinExistence type="predicted"/>
<dbReference type="Pfam" id="PF25056">
    <property type="entry name" value="DUF7793"/>
    <property type="match status" value="1"/>
</dbReference>
<evidence type="ECO:0000259" key="1">
    <source>
        <dbReference type="Pfam" id="PF25056"/>
    </source>
</evidence>
<dbReference type="InterPro" id="IPR036513">
    <property type="entry name" value="STAS_dom_sf"/>
</dbReference>
<evidence type="ECO:0000313" key="3">
    <source>
        <dbReference type="Proteomes" id="UP000239187"/>
    </source>
</evidence>
<organism evidence="2 3">
    <name type="scientific">Arthrobacter agilis</name>
    <dbReference type="NCBI Taxonomy" id="37921"/>
    <lineage>
        <taxon>Bacteria</taxon>
        <taxon>Bacillati</taxon>
        <taxon>Actinomycetota</taxon>
        <taxon>Actinomycetes</taxon>
        <taxon>Micrococcales</taxon>
        <taxon>Micrococcaceae</taxon>
        <taxon>Arthrobacter</taxon>
    </lineage>
</organism>
<feature type="domain" description="DUF7793" evidence="1">
    <location>
        <begin position="8"/>
        <end position="109"/>
    </location>
</feature>
<dbReference type="Proteomes" id="UP000239187">
    <property type="component" value="Chromosome"/>
</dbReference>
<protein>
    <submittedName>
        <fullName evidence="2">STAS/SEC14 domain-containing protein</fullName>
    </submittedName>
</protein>
<dbReference type="Gene3D" id="3.40.970.30">
    <property type="entry name" value="yp_829618.1 like domains"/>
    <property type="match status" value="1"/>
</dbReference>
<reference evidence="2 3" key="1">
    <citation type="submission" date="2017-11" db="EMBL/GenBank/DDBJ databases">
        <title>Draft genome of Arthrobacter agilis strain UMCV2, a plant growth-promoting rhizobacterium and biocontrol capacity of phytopathogenic fungi.</title>
        <authorList>
            <person name="Martinez-Camara R."/>
            <person name="Santoyo G."/>
            <person name="Moreno-Hagelsieb G."/>
            <person name="Valencia-Cantero E."/>
        </authorList>
    </citation>
    <scope>NUCLEOTIDE SEQUENCE [LARGE SCALE GENOMIC DNA]</scope>
    <source>
        <strain evidence="2 3">UMCV2</strain>
    </source>
</reference>